<feature type="region of interest" description="Disordered" evidence="1">
    <location>
        <begin position="247"/>
        <end position="314"/>
    </location>
</feature>
<feature type="domain" description="Bul1 C-terminal" evidence="2">
    <location>
        <begin position="263"/>
        <end position="361"/>
    </location>
</feature>
<dbReference type="Pfam" id="PF04426">
    <property type="entry name" value="Bul1_C"/>
    <property type="match status" value="1"/>
</dbReference>
<evidence type="ECO:0000256" key="1">
    <source>
        <dbReference type="SAM" id="MobiDB-lite"/>
    </source>
</evidence>
<name>A0AA40C250_9PEZI</name>
<evidence type="ECO:0000313" key="3">
    <source>
        <dbReference type="EMBL" id="KAK0621578.1"/>
    </source>
</evidence>
<organism evidence="3 4">
    <name type="scientific">Bombardia bombarda</name>
    <dbReference type="NCBI Taxonomy" id="252184"/>
    <lineage>
        <taxon>Eukaryota</taxon>
        <taxon>Fungi</taxon>
        <taxon>Dikarya</taxon>
        <taxon>Ascomycota</taxon>
        <taxon>Pezizomycotina</taxon>
        <taxon>Sordariomycetes</taxon>
        <taxon>Sordariomycetidae</taxon>
        <taxon>Sordariales</taxon>
        <taxon>Lasiosphaeriaceae</taxon>
        <taxon>Bombardia</taxon>
    </lineage>
</organism>
<reference evidence="3" key="1">
    <citation type="submission" date="2023-06" db="EMBL/GenBank/DDBJ databases">
        <title>Genome-scale phylogeny and comparative genomics of the fungal order Sordariales.</title>
        <authorList>
            <consortium name="Lawrence Berkeley National Laboratory"/>
            <person name="Hensen N."/>
            <person name="Bonometti L."/>
            <person name="Westerberg I."/>
            <person name="Brannstrom I.O."/>
            <person name="Guillou S."/>
            <person name="Cros-Aarteil S."/>
            <person name="Calhoun S."/>
            <person name="Haridas S."/>
            <person name="Kuo A."/>
            <person name="Mondo S."/>
            <person name="Pangilinan J."/>
            <person name="Riley R."/>
            <person name="LaButti K."/>
            <person name="Andreopoulos B."/>
            <person name="Lipzen A."/>
            <person name="Chen C."/>
            <person name="Yanf M."/>
            <person name="Daum C."/>
            <person name="Ng V."/>
            <person name="Clum A."/>
            <person name="Steindorff A."/>
            <person name="Ohm R."/>
            <person name="Martin F."/>
            <person name="Silar P."/>
            <person name="Natvig D."/>
            <person name="Lalanne C."/>
            <person name="Gautier V."/>
            <person name="Ament-velasquez S.L."/>
            <person name="Kruys A."/>
            <person name="Hutchinson M.I."/>
            <person name="Powell A.J."/>
            <person name="Barry K."/>
            <person name="Miller A.N."/>
            <person name="Grigoriev I.V."/>
            <person name="Debuchy R."/>
            <person name="Gladieux P."/>
            <person name="Thoren M.H."/>
            <person name="Johannesson H."/>
        </authorList>
    </citation>
    <scope>NUCLEOTIDE SEQUENCE</scope>
    <source>
        <strain evidence="3">SMH3391-2</strain>
    </source>
</reference>
<feature type="compositionally biased region" description="Gly residues" evidence="1">
    <location>
        <begin position="277"/>
        <end position="287"/>
    </location>
</feature>
<comment type="caution">
    <text evidence="3">The sequence shown here is derived from an EMBL/GenBank/DDBJ whole genome shotgun (WGS) entry which is preliminary data.</text>
</comment>
<feature type="compositionally biased region" description="Low complexity" evidence="1">
    <location>
        <begin position="288"/>
        <end position="314"/>
    </location>
</feature>
<accession>A0AA40C250</accession>
<evidence type="ECO:0000259" key="2">
    <source>
        <dbReference type="Pfam" id="PF04426"/>
    </source>
</evidence>
<dbReference type="InterPro" id="IPR022794">
    <property type="entry name" value="Bul1_C"/>
</dbReference>
<dbReference type="EMBL" id="JAULSR010000004">
    <property type="protein sequence ID" value="KAK0621578.1"/>
    <property type="molecule type" value="Genomic_DNA"/>
</dbReference>
<evidence type="ECO:0000313" key="4">
    <source>
        <dbReference type="Proteomes" id="UP001174934"/>
    </source>
</evidence>
<dbReference type="Proteomes" id="UP001174934">
    <property type="component" value="Unassembled WGS sequence"/>
</dbReference>
<dbReference type="AlphaFoldDB" id="A0AA40C250"/>
<protein>
    <recommendedName>
        <fullName evidence="2">Bul1 C-terminal domain-containing protein</fullName>
    </recommendedName>
</protein>
<dbReference type="PANTHER" id="PTHR31904">
    <property type="entry name" value="BYPASS OF STOP CODON PROTEIN 5-RELATED"/>
    <property type="match status" value="1"/>
</dbReference>
<proteinExistence type="predicted"/>
<dbReference type="InterPro" id="IPR039634">
    <property type="entry name" value="Bul1-like"/>
</dbReference>
<dbReference type="PANTHER" id="PTHR31904:SF1">
    <property type="entry name" value="BYPASS OF STOP CODON PROTEIN 5-RELATED"/>
    <property type="match status" value="1"/>
</dbReference>
<sequence>MPIPASTYPSPRVLKTKETYTIPFNFVIPARLLDHACKCKTLSNELYDYHISLPPTMGSWEKNHMTPTVANVEYSIKATVCKTPPAGGRKIKIMEASQVIHVLPASREAPPMNVTQADKLYKMNTSASIRKNFLGSRLGHLEASGFQPTAVVIRPDGLGAVSSPTAHIKLTFEPKDSSSSDMALPTISKVTGKVHSYTYYSTGAIRTYPNMSSDWERQFTGERRSTYSTKVRLEPITLDDAALQWEQPNKTIARRDSGYSSDGNNNNDDDNDTTTSCGGGSTSGGSGTAPSNKNKTNSNPASSSSSPTSSSYTTTLKVPINLPTDTTLFIPTFHSCILSRVYSVELAITVAVGSASKKVKVNLPLQVVVGVAADGDQIGEGGLPSFETAVEEAAADAHLQPRVVQVPAEQFRETSSLPGYGQ</sequence>
<keyword evidence="4" id="KW-1185">Reference proteome</keyword>
<gene>
    <name evidence="3" type="ORF">B0T17DRAFT_534472</name>
</gene>